<feature type="signal peptide" evidence="9">
    <location>
        <begin position="1"/>
        <end position="16"/>
    </location>
</feature>
<keyword evidence="12" id="KW-1185">Reference proteome</keyword>
<evidence type="ECO:0000256" key="3">
    <source>
        <dbReference type="ARBA" id="ARBA00012601"/>
    </source>
</evidence>
<keyword evidence="6 7" id="KW-0326">Glycosidase</keyword>
<dbReference type="SUPFAM" id="SSF57180">
    <property type="entry name" value="Cellulose-binding domain"/>
    <property type="match status" value="1"/>
</dbReference>
<dbReference type="InterPro" id="IPR017853">
    <property type="entry name" value="GH"/>
</dbReference>
<feature type="compositionally biased region" description="Low complexity" evidence="8">
    <location>
        <begin position="59"/>
        <end position="79"/>
    </location>
</feature>
<comment type="caution">
    <text evidence="11">The sequence shown here is derived from an EMBL/GenBank/DDBJ whole genome shotgun (WGS) entry which is preliminary data.</text>
</comment>
<evidence type="ECO:0000256" key="5">
    <source>
        <dbReference type="ARBA" id="ARBA00022801"/>
    </source>
</evidence>
<comment type="catalytic activity">
    <reaction evidence="1">
        <text>Endohydrolysis of (1-&gt;4)-beta-D-glucosidic linkages in cellulose, lichenin and cereal beta-D-glucans.</text>
        <dbReference type="EC" id="3.2.1.4"/>
    </reaction>
</comment>
<dbReference type="PROSITE" id="PS51164">
    <property type="entry name" value="CBM1_2"/>
    <property type="match status" value="1"/>
</dbReference>
<evidence type="ECO:0000256" key="4">
    <source>
        <dbReference type="ARBA" id="ARBA00022729"/>
    </source>
</evidence>
<protein>
    <recommendedName>
        <fullName evidence="3">cellulase</fullName>
        <ecNumber evidence="3">3.2.1.4</ecNumber>
    </recommendedName>
</protein>
<dbReference type="Gene3D" id="3.20.20.80">
    <property type="entry name" value="Glycosidases"/>
    <property type="match status" value="1"/>
</dbReference>
<dbReference type="GO" id="GO:0008810">
    <property type="term" value="F:cellulase activity"/>
    <property type="evidence" value="ECO:0007669"/>
    <property type="project" value="UniProtKB-EC"/>
</dbReference>
<evidence type="ECO:0000256" key="7">
    <source>
        <dbReference type="RuleBase" id="RU361153"/>
    </source>
</evidence>
<evidence type="ECO:0000256" key="1">
    <source>
        <dbReference type="ARBA" id="ARBA00000966"/>
    </source>
</evidence>
<dbReference type="InterPro" id="IPR035971">
    <property type="entry name" value="CBD_sf"/>
</dbReference>
<accession>A0AAJ0BGL3</accession>
<dbReference type="Pfam" id="PF00150">
    <property type="entry name" value="Cellulase"/>
    <property type="match status" value="1"/>
</dbReference>
<sequence length="391" mass="42520">MRSSLLAGIFATGAFAQSGAWQQCGGNGWSGPTTCVSGHGCVYVNDWYSQCQPGAAATTLQTTTRPTTTSGPASTTSAGNQPSPTPGKFRWFGVNQSGAEFGQNILPGRYGTEFIFPSPQAIQTLISQGYNTFRVCFSMERLVPNTLTSSFDASYLKNLTDTINYITNAGAYAIPDPHNYGRYYGNIITDTNAFKTFFTNFARQLATNSRVIFDTNNEYNTMSQDLVLQLNQAAIDGIRAAGATSQYIMVEGNQWSGAWSWNVTNTNLVALTDPQDKLIYEMHQYLDSDSSGTSDACVSAQIGVQRVVGATAWLRANRKLGFLGEFAGGANSVCQSAVKGMLDHLQSNSDVWTGALWWAGGPWWGDYIFNFEPPSGTGYTYYNNLLRSYAP</sequence>
<keyword evidence="4 9" id="KW-0732">Signal</keyword>
<dbReference type="EMBL" id="MU839830">
    <property type="protein sequence ID" value="KAK1757883.1"/>
    <property type="molecule type" value="Genomic_DNA"/>
</dbReference>
<dbReference type="EC" id="3.2.1.4" evidence="3"/>
<evidence type="ECO:0000313" key="11">
    <source>
        <dbReference type="EMBL" id="KAK1757883.1"/>
    </source>
</evidence>
<evidence type="ECO:0000256" key="8">
    <source>
        <dbReference type="SAM" id="MobiDB-lite"/>
    </source>
</evidence>
<name>A0AAJ0BGL3_9PEZI</name>
<feature type="domain" description="CBM1" evidence="10">
    <location>
        <begin position="16"/>
        <end position="52"/>
    </location>
</feature>
<dbReference type="SMART" id="SM00236">
    <property type="entry name" value="fCBD"/>
    <property type="match status" value="1"/>
</dbReference>
<dbReference type="GO" id="GO:0009251">
    <property type="term" value="P:glucan catabolic process"/>
    <property type="evidence" value="ECO:0007669"/>
    <property type="project" value="TreeGrafter"/>
</dbReference>
<reference evidence="11" key="1">
    <citation type="submission" date="2023-06" db="EMBL/GenBank/DDBJ databases">
        <title>Genome-scale phylogeny and comparative genomics of the fungal order Sordariales.</title>
        <authorList>
            <consortium name="Lawrence Berkeley National Laboratory"/>
            <person name="Hensen N."/>
            <person name="Bonometti L."/>
            <person name="Westerberg I."/>
            <person name="Brannstrom I.O."/>
            <person name="Guillou S."/>
            <person name="Cros-Aarteil S."/>
            <person name="Calhoun S."/>
            <person name="Haridas S."/>
            <person name="Kuo A."/>
            <person name="Mondo S."/>
            <person name="Pangilinan J."/>
            <person name="Riley R."/>
            <person name="Labutti K."/>
            <person name="Andreopoulos B."/>
            <person name="Lipzen A."/>
            <person name="Chen C."/>
            <person name="Yanf M."/>
            <person name="Daum C."/>
            <person name="Ng V."/>
            <person name="Clum A."/>
            <person name="Steindorff A."/>
            <person name="Ohm R."/>
            <person name="Martin F."/>
            <person name="Silar P."/>
            <person name="Natvig D."/>
            <person name="Lalanne C."/>
            <person name="Gautier V."/>
            <person name="Ament-Velasquez S.L."/>
            <person name="Kruys A."/>
            <person name="Hutchinson M.I."/>
            <person name="Powell A.J."/>
            <person name="Barry K."/>
            <person name="Miller A.N."/>
            <person name="Grigoriev I.V."/>
            <person name="Debuchy R."/>
            <person name="Gladieux P."/>
            <person name="Thoren M.H."/>
            <person name="Johannesson H."/>
        </authorList>
    </citation>
    <scope>NUCLEOTIDE SEQUENCE</scope>
    <source>
        <strain evidence="11">PSN4</strain>
    </source>
</reference>
<evidence type="ECO:0000256" key="9">
    <source>
        <dbReference type="SAM" id="SignalP"/>
    </source>
</evidence>
<dbReference type="SUPFAM" id="SSF51445">
    <property type="entry name" value="(Trans)glycosidases"/>
    <property type="match status" value="1"/>
</dbReference>
<feature type="chain" id="PRO_5042536283" description="cellulase" evidence="9">
    <location>
        <begin position="17"/>
        <end position="391"/>
    </location>
</feature>
<feature type="region of interest" description="Disordered" evidence="8">
    <location>
        <begin position="59"/>
        <end position="87"/>
    </location>
</feature>
<evidence type="ECO:0000256" key="2">
    <source>
        <dbReference type="ARBA" id="ARBA00005641"/>
    </source>
</evidence>
<comment type="similarity">
    <text evidence="2 7">Belongs to the glycosyl hydrolase 5 (cellulase A) family.</text>
</comment>
<dbReference type="Pfam" id="PF00734">
    <property type="entry name" value="CBM_1"/>
    <property type="match status" value="1"/>
</dbReference>
<gene>
    <name evidence="11" type="ORF">QBC47DRAFT_411970</name>
</gene>
<dbReference type="Proteomes" id="UP001239445">
    <property type="component" value="Unassembled WGS sequence"/>
</dbReference>
<dbReference type="PANTHER" id="PTHR34142">
    <property type="entry name" value="ENDO-BETA-1,4-GLUCANASE A"/>
    <property type="match status" value="1"/>
</dbReference>
<evidence type="ECO:0000256" key="6">
    <source>
        <dbReference type="ARBA" id="ARBA00023295"/>
    </source>
</evidence>
<organism evidence="11 12">
    <name type="scientific">Echria macrotheca</name>
    <dbReference type="NCBI Taxonomy" id="438768"/>
    <lineage>
        <taxon>Eukaryota</taxon>
        <taxon>Fungi</taxon>
        <taxon>Dikarya</taxon>
        <taxon>Ascomycota</taxon>
        <taxon>Pezizomycotina</taxon>
        <taxon>Sordariomycetes</taxon>
        <taxon>Sordariomycetidae</taxon>
        <taxon>Sordariales</taxon>
        <taxon>Schizotheciaceae</taxon>
        <taxon>Echria</taxon>
    </lineage>
</organism>
<dbReference type="GO" id="GO:0030248">
    <property type="term" value="F:cellulose binding"/>
    <property type="evidence" value="ECO:0007669"/>
    <property type="project" value="InterPro"/>
</dbReference>
<evidence type="ECO:0000313" key="12">
    <source>
        <dbReference type="Proteomes" id="UP001239445"/>
    </source>
</evidence>
<dbReference type="AlphaFoldDB" id="A0AAJ0BGL3"/>
<dbReference type="InterPro" id="IPR000254">
    <property type="entry name" value="CBD"/>
</dbReference>
<proteinExistence type="inferred from homology"/>
<dbReference type="InterPro" id="IPR001547">
    <property type="entry name" value="Glyco_hydro_5"/>
</dbReference>
<dbReference type="PROSITE" id="PS00562">
    <property type="entry name" value="CBM1_1"/>
    <property type="match status" value="1"/>
</dbReference>
<dbReference type="GO" id="GO:0005576">
    <property type="term" value="C:extracellular region"/>
    <property type="evidence" value="ECO:0007669"/>
    <property type="project" value="InterPro"/>
</dbReference>
<keyword evidence="5 7" id="KW-0378">Hydrolase</keyword>
<dbReference type="PANTHER" id="PTHR34142:SF1">
    <property type="entry name" value="GLYCOSIDE HYDROLASE FAMILY 5 DOMAIN-CONTAINING PROTEIN"/>
    <property type="match status" value="1"/>
</dbReference>
<dbReference type="FunFam" id="3.20.20.80:FF:000078">
    <property type="entry name" value="Endo-beta-1,4-glucanase B"/>
    <property type="match status" value="1"/>
</dbReference>
<evidence type="ECO:0000259" key="10">
    <source>
        <dbReference type="PROSITE" id="PS51164"/>
    </source>
</evidence>